<dbReference type="AlphaFoldDB" id="A0AAU9LNR4"/>
<organism evidence="2 3">
    <name type="scientific">Lactuca virosa</name>
    <dbReference type="NCBI Taxonomy" id="75947"/>
    <lineage>
        <taxon>Eukaryota</taxon>
        <taxon>Viridiplantae</taxon>
        <taxon>Streptophyta</taxon>
        <taxon>Embryophyta</taxon>
        <taxon>Tracheophyta</taxon>
        <taxon>Spermatophyta</taxon>
        <taxon>Magnoliopsida</taxon>
        <taxon>eudicotyledons</taxon>
        <taxon>Gunneridae</taxon>
        <taxon>Pentapetalae</taxon>
        <taxon>asterids</taxon>
        <taxon>campanulids</taxon>
        <taxon>Asterales</taxon>
        <taxon>Asteraceae</taxon>
        <taxon>Cichorioideae</taxon>
        <taxon>Cichorieae</taxon>
        <taxon>Lactucinae</taxon>
        <taxon>Lactuca</taxon>
    </lineage>
</organism>
<evidence type="ECO:0000256" key="1">
    <source>
        <dbReference type="SAM" id="Phobius"/>
    </source>
</evidence>
<protein>
    <submittedName>
        <fullName evidence="2">Uncharacterized protein</fullName>
    </submittedName>
</protein>
<reference evidence="2 3" key="1">
    <citation type="submission" date="2022-01" db="EMBL/GenBank/DDBJ databases">
        <authorList>
            <person name="Xiong W."/>
            <person name="Schranz E."/>
        </authorList>
    </citation>
    <scope>NUCLEOTIDE SEQUENCE [LARGE SCALE GENOMIC DNA]</scope>
</reference>
<keyword evidence="1" id="KW-1133">Transmembrane helix</keyword>
<accession>A0AAU9LNR4</accession>
<sequence>MKIQKILIQVFDRSDLILTGVGVFDRILNLAGFDKYEMGYRLIAKVFEVGTVAAQLSLYFFIFPTEILFC</sequence>
<keyword evidence="3" id="KW-1185">Reference proteome</keyword>
<keyword evidence="1" id="KW-0812">Transmembrane</keyword>
<evidence type="ECO:0000313" key="3">
    <source>
        <dbReference type="Proteomes" id="UP001157418"/>
    </source>
</evidence>
<keyword evidence="1" id="KW-0472">Membrane</keyword>
<name>A0AAU9LNR4_9ASTR</name>
<dbReference type="EMBL" id="CAKMRJ010000001">
    <property type="protein sequence ID" value="CAH1414989.1"/>
    <property type="molecule type" value="Genomic_DNA"/>
</dbReference>
<evidence type="ECO:0000313" key="2">
    <source>
        <dbReference type="EMBL" id="CAH1414989.1"/>
    </source>
</evidence>
<feature type="transmembrane region" description="Helical" evidence="1">
    <location>
        <begin position="42"/>
        <end position="62"/>
    </location>
</feature>
<dbReference type="Proteomes" id="UP001157418">
    <property type="component" value="Unassembled WGS sequence"/>
</dbReference>
<comment type="caution">
    <text evidence="2">The sequence shown here is derived from an EMBL/GenBank/DDBJ whole genome shotgun (WGS) entry which is preliminary data.</text>
</comment>
<proteinExistence type="predicted"/>
<gene>
    <name evidence="2" type="ORF">LVIROSA_LOCUS2867</name>
</gene>